<dbReference type="SUPFAM" id="SSF51905">
    <property type="entry name" value="FAD/NAD(P)-binding domain"/>
    <property type="match status" value="1"/>
</dbReference>
<dbReference type="InterPro" id="IPR006076">
    <property type="entry name" value="FAD-dep_OxRdtase"/>
</dbReference>
<dbReference type="InterPro" id="IPR036188">
    <property type="entry name" value="FAD/NAD-bd_sf"/>
</dbReference>
<dbReference type="EMBL" id="CYGY02000024">
    <property type="protein sequence ID" value="SIT40203.1"/>
    <property type="molecule type" value="Genomic_DNA"/>
</dbReference>
<dbReference type="AlphaFoldDB" id="A0A1N7RYK2"/>
<dbReference type="Gene3D" id="3.30.9.10">
    <property type="entry name" value="D-Amino Acid Oxidase, subunit A, domain 2"/>
    <property type="match status" value="1"/>
</dbReference>
<dbReference type="OrthoDB" id="9342835at2"/>
<accession>A0A1N7RYK2</accession>
<organism evidence="3 4">
    <name type="scientific">Paraburkholderia piptadeniae</name>
    <dbReference type="NCBI Taxonomy" id="1701573"/>
    <lineage>
        <taxon>Bacteria</taxon>
        <taxon>Pseudomonadati</taxon>
        <taxon>Pseudomonadota</taxon>
        <taxon>Betaproteobacteria</taxon>
        <taxon>Burkholderiales</taxon>
        <taxon>Burkholderiaceae</taxon>
        <taxon>Paraburkholderia</taxon>
    </lineage>
</organism>
<dbReference type="RefSeq" id="WP_087734369.1">
    <property type="nucleotide sequence ID" value="NZ_CYGY02000024.1"/>
</dbReference>
<proteinExistence type="predicted"/>
<dbReference type="GO" id="GO:0016491">
    <property type="term" value="F:oxidoreductase activity"/>
    <property type="evidence" value="ECO:0007669"/>
    <property type="project" value="UniProtKB-KW"/>
</dbReference>
<gene>
    <name evidence="3" type="ORF">BN2476_240037</name>
</gene>
<dbReference type="Pfam" id="PF01266">
    <property type="entry name" value="DAO"/>
    <property type="match status" value="1"/>
</dbReference>
<evidence type="ECO:0000259" key="2">
    <source>
        <dbReference type="Pfam" id="PF01266"/>
    </source>
</evidence>
<keyword evidence="4" id="KW-1185">Reference proteome</keyword>
<keyword evidence="1 3" id="KW-0560">Oxidoreductase</keyword>
<protein>
    <submittedName>
        <fullName evidence="3">FAD dependent oxidoreductase</fullName>
        <ecNumber evidence="3">1.-.-.-</ecNumber>
    </submittedName>
</protein>
<dbReference type="EC" id="1.-.-.-" evidence="3"/>
<dbReference type="Proteomes" id="UP000195569">
    <property type="component" value="Unassembled WGS sequence"/>
</dbReference>
<evidence type="ECO:0000313" key="4">
    <source>
        <dbReference type="Proteomes" id="UP000195569"/>
    </source>
</evidence>
<sequence length="442" mass="48117">MPRLIDRLPNDDHTNGWSALLPARTPRPSLVGERDFDWVVIGAGYAGLAAARRLAALQPGKSIAVVESGVAGENASGRNSGFAIDLPHAPSTSAASVEQGHRAIRVGRFALAELERLVRDHRIECDWERRGRYHAAVTSEVASKVLDTYASNLRAWGESYEPLTRDELEGRLGTRYYHAAIYTPGTCLMNPAALVRGLADSLPPEVELFENSPVVEVEFNGPSPFVRTTTGRIRFGKLILAVNAFSASFGVFQDRQIPVLLFASLTKPLTPEQQARLGTDASWGITPAHGVAGSTLRLTADKRLLIRQGFDYSPSLTTNDARRDAARAKHMDLLARRFGHLGGSLDIEHFWMGWLAVSHNHAPAFGQVSDNIYAAACCNGAGIVRHTAAGILIAELANGQRSELTDDFLVQGTASYIPPRPIRDIGVHLTLMRERASGRHEI</sequence>
<comment type="caution">
    <text evidence="3">The sequence shown here is derived from an EMBL/GenBank/DDBJ whole genome shotgun (WGS) entry which is preliminary data.</text>
</comment>
<feature type="domain" description="FAD dependent oxidoreductase" evidence="2">
    <location>
        <begin position="37"/>
        <end position="396"/>
    </location>
</feature>
<dbReference type="Gene3D" id="3.50.50.60">
    <property type="entry name" value="FAD/NAD(P)-binding domain"/>
    <property type="match status" value="1"/>
</dbReference>
<dbReference type="GO" id="GO:0005737">
    <property type="term" value="C:cytoplasm"/>
    <property type="evidence" value="ECO:0007669"/>
    <property type="project" value="TreeGrafter"/>
</dbReference>
<evidence type="ECO:0000313" key="3">
    <source>
        <dbReference type="EMBL" id="SIT40203.1"/>
    </source>
</evidence>
<evidence type="ECO:0000256" key="1">
    <source>
        <dbReference type="ARBA" id="ARBA00023002"/>
    </source>
</evidence>
<dbReference type="PANTHER" id="PTHR13847:SF281">
    <property type="entry name" value="FAD DEPENDENT OXIDOREDUCTASE DOMAIN-CONTAINING PROTEIN"/>
    <property type="match status" value="1"/>
</dbReference>
<name>A0A1N7RYK2_9BURK</name>
<reference evidence="3" key="1">
    <citation type="submission" date="2016-12" db="EMBL/GenBank/DDBJ databases">
        <authorList>
            <person name="Moulin L."/>
        </authorList>
    </citation>
    <scope>NUCLEOTIDE SEQUENCE [LARGE SCALE GENOMIC DNA]</scope>
    <source>
        <strain evidence="3">STM 7183</strain>
    </source>
</reference>
<dbReference type="PANTHER" id="PTHR13847">
    <property type="entry name" value="SARCOSINE DEHYDROGENASE-RELATED"/>
    <property type="match status" value="1"/>
</dbReference>